<dbReference type="EMBL" id="MU005578">
    <property type="protein sequence ID" value="KAF2685834.1"/>
    <property type="molecule type" value="Genomic_DNA"/>
</dbReference>
<evidence type="ECO:0000313" key="3">
    <source>
        <dbReference type="Proteomes" id="UP000799291"/>
    </source>
</evidence>
<dbReference type="Proteomes" id="UP000799291">
    <property type="component" value="Unassembled WGS sequence"/>
</dbReference>
<evidence type="ECO:0000313" key="2">
    <source>
        <dbReference type="EMBL" id="KAF2685834.1"/>
    </source>
</evidence>
<gene>
    <name evidence="2" type="ORF">K458DRAFT_387787</name>
</gene>
<evidence type="ECO:0000256" key="1">
    <source>
        <dbReference type="SAM" id="MobiDB-lite"/>
    </source>
</evidence>
<reference evidence="2" key="1">
    <citation type="journal article" date="2020" name="Stud. Mycol.">
        <title>101 Dothideomycetes genomes: a test case for predicting lifestyles and emergence of pathogens.</title>
        <authorList>
            <person name="Haridas S."/>
            <person name="Albert R."/>
            <person name="Binder M."/>
            <person name="Bloem J."/>
            <person name="Labutti K."/>
            <person name="Salamov A."/>
            <person name="Andreopoulos B."/>
            <person name="Baker S."/>
            <person name="Barry K."/>
            <person name="Bills G."/>
            <person name="Bluhm B."/>
            <person name="Cannon C."/>
            <person name="Castanera R."/>
            <person name="Culley D."/>
            <person name="Daum C."/>
            <person name="Ezra D."/>
            <person name="Gonzalez J."/>
            <person name="Henrissat B."/>
            <person name="Kuo A."/>
            <person name="Liang C."/>
            <person name="Lipzen A."/>
            <person name="Lutzoni F."/>
            <person name="Magnuson J."/>
            <person name="Mondo S."/>
            <person name="Nolan M."/>
            <person name="Ohm R."/>
            <person name="Pangilinan J."/>
            <person name="Park H.-J."/>
            <person name="Ramirez L."/>
            <person name="Alfaro M."/>
            <person name="Sun H."/>
            <person name="Tritt A."/>
            <person name="Yoshinaga Y."/>
            <person name="Zwiers L.-H."/>
            <person name="Turgeon B."/>
            <person name="Goodwin S."/>
            <person name="Spatafora J."/>
            <person name="Crous P."/>
            <person name="Grigoriev I."/>
        </authorList>
    </citation>
    <scope>NUCLEOTIDE SEQUENCE</scope>
    <source>
        <strain evidence="2">CBS 122367</strain>
    </source>
</reference>
<feature type="region of interest" description="Disordered" evidence="1">
    <location>
        <begin position="144"/>
        <end position="176"/>
    </location>
</feature>
<sequence length="243" mass="26591">MDAALSTDNQVHESQVIDEAGRAASFTQVLDLLLHVVYSSELALSWYSVLRGAPTTSFSRMHLVLPAIDFGMESILWVKWERSGCNRWQASGSSFSSGHGHGLLLPRGAEYTHGKFAVTPPRPYRIHTQYAISYPHEQKQVLGRAPQTATPLQHSPPHKAAYTQGPPPAQCTPDATKRLPFTVPSHSVPSVIGDASYRRPRTTGVGGREPLPITFPIQIISPSTRAFQTATDTVEGPFKTLLL</sequence>
<name>A0A6G1J5L6_9PLEO</name>
<keyword evidence="3" id="KW-1185">Reference proteome</keyword>
<proteinExistence type="predicted"/>
<protein>
    <submittedName>
        <fullName evidence="2">Uncharacterized protein</fullName>
    </submittedName>
</protein>
<organism evidence="2 3">
    <name type="scientific">Lentithecium fluviatile CBS 122367</name>
    <dbReference type="NCBI Taxonomy" id="1168545"/>
    <lineage>
        <taxon>Eukaryota</taxon>
        <taxon>Fungi</taxon>
        <taxon>Dikarya</taxon>
        <taxon>Ascomycota</taxon>
        <taxon>Pezizomycotina</taxon>
        <taxon>Dothideomycetes</taxon>
        <taxon>Pleosporomycetidae</taxon>
        <taxon>Pleosporales</taxon>
        <taxon>Massarineae</taxon>
        <taxon>Lentitheciaceae</taxon>
        <taxon>Lentithecium</taxon>
    </lineage>
</organism>
<dbReference type="AlphaFoldDB" id="A0A6G1J5L6"/>
<accession>A0A6G1J5L6</accession>